<name>A0A7M5X4N9_9CNID</name>
<organism evidence="1 2">
    <name type="scientific">Clytia hemisphaerica</name>
    <dbReference type="NCBI Taxonomy" id="252671"/>
    <lineage>
        <taxon>Eukaryota</taxon>
        <taxon>Metazoa</taxon>
        <taxon>Cnidaria</taxon>
        <taxon>Hydrozoa</taxon>
        <taxon>Hydroidolina</taxon>
        <taxon>Leptothecata</taxon>
        <taxon>Obeliida</taxon>
        <taxon>Clytiidae</taxon>
        <taxon>Clytia</taxon>
    </lineage>
</organism>
<dbReference type="AlphaFoldDB" id="A0A7M5X4N9"/>
<proteinExistence type="predicted"/>
<dbReference type="Proteomes" id="UP000594262">
    <property type="component" value="Unplaced"/>
</dbReference>
<keyword evidence="2" id="KW-1185">Reference proteome</keyword>
<protein>
    <submittedName>
        <fullName evidence="1">Uncharacterized protein</fullName>
    </submittedName>
</protein>
<sequence>MEENSMFHSKHGFQYGETTHWIKAEFHSRVFIDYVVFVNRMDIPWHTRNSHIDLKTILSINGETIMSLFGNTGEFEIERRMFICMLQADGIYAVQPQAVSRDAINIMEIWVYGAIL</sequence>
<dbReference type="EnsemblMetazoa" id="CLYHEMT017433.1">
    <property type="protein sequence ID" value="CLYHEMP017433.1"/>
    <property type="gene ID" value="CLYHEMG017433"/>
</dbReference>
<reference evidence="1" key="1">
    <citation type="submission" date="2021-01" db="UniProtKB">
        <authorList>
            <consortium name="EnsemblMetazoa"/>
        </authorList>
    </citation>
    <scope>IDENTIFICATION</scope>
</reference>
<accession>A0A7M5X4N9</accession>
<evidence type="ECO:0000313" key="2">
    <source>
        <dbReference type="Proteomes" id="UP000594262"/>
    </source>
</evidence>
<evidence type="ECO:0000313" key="1">
    <source>
        <dbReference type="EnsemblMetazoa" id="CLYHEMP017433.1"/>
    </source>
</evidence>